<keyword evidence="5" id="KW-0472">Membrane</keyword>
<dbReference type="PRINTS" id="PR00081">
    <property type="entry name" value="GDHRDH"/>
</dbReference>
<dbReference type="SUPFAM" id="SSF51735">
    <property type="entry name" value="NAD(P)-binding Rossmann-fold domains"/>
    <property type="match status" value="1"/>
</dbReference>
<dbReference type="PANTHER" id="PTHR24320">
    <property type="entry name" value="RETINOL DEHYDROGENASE"/>
    <property type="match status" value="1"/>
</dbReference>
<dbReference type="InterPro" id="IPR002347">
    <property type="entry name" value="SDR_fam"/>
</dbReference>
<keyword evidence="5" id="KW-1133">Transmembrane helix</keyword>
<evidence type="ECO:0000256" key="5">
    <source>
        <dbReference type="SAM" id="Phobius"/>
    </source>
</evidence>
<dbReference type="InterPro" id="IPR036291">
    <property type="entry name" value="NAD(P)-bd_dom_sf"/>
</dbReference>
<dbReference type="AlphaFoldDB" id="A0A6A6QIT4"/>
<evidence type="ECO:0000313" key="6">
    <source>
        <dbReference type="EMBL" id="KAF2492141.1"/>
    </source>
</evidence>
<keyword evidence="5" id="KW-0812">Transmembrane</keyword>
<feature type="region of interest" description="Disordered" evidence="4">
    <location>
        <begin position="334"/>
        <end position="367"/>
    </location>
</feature>
<keyword evidence="2" id="KW-0521">NADP</keyword>
<keyword evidence="3" id="KW-0560">Oxidoreductase</keyword>
<sequence length="367" mass="38746">MGTTWSQMWPPTPTLTEKNLPSQTGKVFLITGGASGIGLALAHILYAAGDRVYIVGRSEANGSTAISSIQDAFLNLNLSDLSTIAPAVAAFQAKENHLHVLFNNAGVSLAPLGSTSAQSEELMMATNCLGPYLLTQLLLPSLVTAAQDPATPPHSVRVVWTSSIAVDTQAPVGGLDPADLAPAPTPAGAGSEEQQLGWYLKQSQQIKYAVSKLGNWYHAAALARQVGKQGVLSVTQNPGNLTTNLTQHMPRLVVLTVRPLLYESRYGAYTALWAGLSGELGEGDQGAYVVPWGRRHPQLRGNLVEACKSVEEGGKGRADGFAGGRSKRDVFAAGNKTYSVSQLPPNDRIPGINNSEPTPTSLKSLRS</sequence>
<organism evidence="6 7">
    <name type="scientific">Lophium mytilinum</name>
    <dbReference type="NCBI Taxonomy" id="390894"/>
    <lineage>
        <taxon>Eukaryota</taxon>
        <taxon>Fungi</taxon>
        <taxon>Dikarya</taxon>
        <taxon>Ascomycota</taxon>
        <taxon>Pezizomycotina</taxon>
        <taxon>Dothideomycetes</taxon>
        <taxon>Pleosporomycetidae</taxon>
        <taxon>Mytilinidiales</taxon>
        <taxon>Mytilinidiaceae</taxon>
        <taxon>Lophium</taxon>
    </lineage>
</organism>
<proteinExistence type="inferred from homology"/>
<evidence type="ECO:0000313" key="7">
    <source>
        <dbReference type="Proteomes" id="UP000799750"/>
    </source>
</evidence>
<evidence type="ECO:0000256" key="4">
    <source>
        <dbReference type="SAM" id="MobiDB-lite"/>
    </source>
</evidence>
<feature type="transmembrane region" description="Helical" evidence="5">
    <location>
        <begin position="27"/>
        <end position="48"/>
    </location>
</feature>
<reference evidence="6" key="1">
    <citation type="journal article" date="2020" name="Stud. Mycol.">
        <title>101 Dothideomycetes genomes: a test case for predicting lifestyles and emergence of pathogens.</title>
        <authorList>
            <person name="Haridas S."/>
            <person name="Albert R."/>
            <person name="Binder M."/>
            <person name="Bloem J."/>
            <person name="Labutti K."/>
            <person name="Salamov A."/>
            <person name="Andreopoulos B."/>
            <person name="Baker S."/>
            <person name="Barry K."/>
            <person name="Bills G."/>
            <person name="Bluhm B."/>
            <person name="Cannon C."/>
            <person name="Castanera R."/>
            <person name="Culley D."/>
            <person name="Daum C."/>
            <person name="Ezra D."/>
            <person name="Gonzalez J."/>
            <person name="Henrissat B."/>
            <person name="Kuo A."/>
            <person name="Liang C."/>
            <person name="Lipzen A."/>
            <person name="Lutzoni F."/>
            <person name="Magnuson J."/>
            <person name="Mondo S."/>
            <person name="Nolan M."/>
            <person name="Ohm R."/>
            <person name="Pangilinan J."/>
            <person name="Park H.-J."/>
            <person name="Ramirez L."/>
            <person name="Alfaro M."/>
            <person name="Sun H."/>
            <person name="Tritt A."/>
            <person name="Yoshinaga Y."/>
            <person name="Zwiers L.-H."/>
            <person name="Turgeon B."/>
            <person name="Goodwin S."/>
            <person name="Spatafora J."/>
            <person name="Crous P."/>
            <person name="Grigoriev I."/>
        </authorList>
    </citation>
    <scope>NUCLEOTIDE SEQUENCE</scope>
    <source>
        <strain evidence="6">CBS 269.34</strain>
    </source>
</reference>
<feature type="compositionally biased region" description="Polar residues" evidence="4">
    <location>
        <begin position="352"/>
        <end position="367"/>
    </location>
</feature>
<keyword evidence="7" id="KW-1185">Reference proteome</keyword>
<gene>
    <name evidence="6" type="ORF">BU16DRAFT_551850</name>
</gene>
<comment type="similarity">
    <text evidence="1">Belongs to the short-chain dehydrogenases/reductases (SDR) family.</text>
</comment>
<dbReference type="Pfam" id="PF00106">
    <property type="entry name" value="adh_short"/>
    <property type="match status" value="1"/>
</dbReference>
<name>A0A6A6QIT4_9PEZI</name>
<dbReference type="OrthoDB" id="191139at2759"/>
<dbReference type="PANTHER" id="PTHR24320:SF236">
    <property type="entry name" value="SHORT-CHAIN DEHYDROGENASE-RELATED"/>
    <property type="match status" value="1"/>
</dbReference>
<dbReference type="GO" id="GO:0016491">
    <property type="term" value="F:oxidoreductase activity"/>
    <property type="evidence" value="ECO:0007669"/>
    <property type="project" value="UniProtKB-KW"/>
</dbReference>
<accession>A0A6A6QIT4</accession>
<dbReference type="Proteomes" id="UP000799750">
    <property type="component" value="Unassembled WGS sequence"/>
</dbReference>
<evidence type="ECO:0000256" key="2">
    <source>
        <dbReference type="ARBA" id="ARBA00022857"/>
    </source>
</evidence>
<evidence type="ECO:0000256" key="3">
    <source>
        <dbReference type="ARBA" id="ARBA00023002"/>
    </source>
</evidence>
<dbReference type="EMBL" id="MU004194">
    <property type="protein sequence ID" value="KAF2492141.1"/>
    <property type="molecule type" value="Genomic_DNA"/>
</dbReference>
<dbReference type="Gene3D" id="3.40.50.720">
    <property type="entry name" value="NAD(P)-binding Rossmann-like Domain"/>
    <property type="match status" value="1"/>
</dbReference>
<protein>
    <submittedName>
        <fullName evidence="6">NAD(P)-binding protein</fullName>
    </submittedName>
</protein>
<evidence type="ECO:0000256" key="1">
    <source>
        <dbReference type="ARBA" id="ARBA00006484"/>
    </source>
</evidence>